<dbReference type="EMBL" id="LGUB01001511">
    <property type="protein sequence ID" value="KRH91801.1"/>
    <property type="molecule type" value="Genomic_DNA"/>
</dbReference>
<feature type="region of interest" description="Disordered" evidence="1">
    <location>
        <begin position="1"/>
        <end position="44"/>
    </location>
</feature>
<organism evidence="2 3">
    <name type="scientific">Pseudoloma neurophilia</name>
    <dbReference type="NCBI Taxonomy" id="146866"/>
    <lineage>
        <taxon>Eukaryota</taxon>
        <taxon>Fungi</taxon>
        <taxon>Fungi incertae sedis</taxon>
        <taxon>Microsporidia</taxon>
        <taxon>Pseudoloma</taxon>
    </lineage>
</organism>
<accession>A0A0R0LQN6</accession>
<evidence type="ECO:0000256" key="1">
    <source>
        <dbReference type="SAM" id="MobiDB-lite"/>
    </source>
</evidence>
<sequence>MSTSHFSKKNHNKKKIEEPSTMQEAGTGFMLEPERKLDSKSNTMQQKVFKKNMKEEDVKKHLFMIEYTVGFDKMSIEEKMAIPVNRASDELLDWFYDVGSKGNLPGTWEEFKEL</sequence>
<protein>
    <submittedName>
        <fullName evidence="2">Uncharacterized protein</fullName>
    </submittedName>
</protein>
<reference evidence="2 3" key="1">
    <citation type="submission" date="2015-07" db="EMBL/GenBank/DDBJ databases">
        <title>The genome of Pseudoloma neurophilia, a relevant intracellular parasite of the zebrafish.</title>
        <authorList>
            <person name="Ndikumana S."/>
            <person name="Pelin A."/>
            <person name="Sanders J."/>
            <person name="Corradi N."/>
        </authorList>
    </citation>
    <scope>NUCLEOTIDE SEQUENCE [LARGE SCALE GENOMIC DNA]</scope>
    <source>
        <strain evidence="2 3">MK1</strain>
    </source>
</reference>
<name>A0A0R0LQN6_9MICR</name>
<evidence type="ECO:0000313" key="2">
    <source>
        <dbReference type="EMBL" id="KRH91801.1"/>
    </source>
</evidence>
<comment type="caution">
    <text evidence="2">The sequence shown here is derived from an EMBL/GenBank/DDBJ whole genome shotgun (WGS) entry which is preliminary data.</text>
</comment>
<dbReference type="AlphaFoldDB" id="A0A0R0LQN6"/>
<dbReference type="VEuPathDB" id="MicrosporidiaDB:M153_24295000231"/>
<gene>
    <name evidence="2" type="ORF">M153_24295000231</name>
</gene>
<dbReference type="OrthoDB" id="2195904at2759"/>
<keyword evidence="3" id="KW-1185">Reference proteome</keyword>
<proteinExistence type="predicted"/>
<feature type="compositionally biased region" description="Basic residues" evidence="1">
    <location>
        <begin position="1"/>
        <end position="14"/>
    </location>
</feature>
<evidence type="ECO:0000313" key="3">
    <source>
        <dbReference type="Proteomes" id="UP000051530"/>
    </source>
</evidence>
<feature type="non-terminal residue" evidence="2">
    <location>
        <position position="114"/>
    </location>
</feature>
<dbReference type="Proteomes" id="UP000051530">
    <property type="component" value="Unassembled WGS sequence"/>
</dbReference>